<dbReference type="RefSeq" id="WP_184516214.1">
    <property type="nucleotide sequence ID" value="NZ_CP050292.1"/>
</dbReference>
<evidence type="ECO:0000313" key="1">
    <source>
        <dbReference type="EMBL" id="QND70955.1"/>
    </source>
</evidence>
<sequence>MSIMVGLMALLLPPAAWLLVKRYERHLDAQIGPWIVSDMKPQRSRQRLVREHRDDSDR</sequence>
<gene>
    <name evidence="1" type="ORF">HB776_06685</name>
</gene>
<name>A0A7G6TW23_9BRAD</name>
<dbReference type="KEGG" id="trb:HB776_06685"/>
<organism evidence="1 2">
    <name type="scientific">Tardiphaga robiniae</name>
    <dbReference type="NCBI Taxonomy" id="943830"/>
    <lineage>
        <taxon>Bacteria</taxon>
        <taxon>Pseudomonadati</taxon>
        <taxon>Pseudomonadota</taxon>
        <taxon>Alphaproteobacteria</taxon>
        <taxon>Hyphomicrobiales</taxon>
        <taxon>Nitrobacteraceae</taxon>
        <taxon>Tardiphaga</taxon>
    </lineage>
</organism>
<accession>A0A7G6TW23</accession>
<protein>
    <submittedName>
        <fullName evidence="1">Uncharacterized protein</fullName>
    </submittedName>
</protein>
<proteinExistence type="predicted"/>
<dbReference type="Proteomes" id="UP000515291">
    <property type="component" value="Chromosome"/>
</dbReference>
<reference evidence="2" key="1">
    <citation type="journal article" date="2020" name="Mol. Plant Microbe">
        <title>Rhizobial microsymbionts of the narrowly endemic Oxytropis species growing in Kamchatka are characterized by significant genetic diversity and possess a set of genes that are associated with T3SS and T6SS secretion systems and can affect the development of symbiosis.</title>
        <authorList>
            <person name="Safronova V."/>
            <person name="Guro P."/>
            <person name="Sazanova A."/>
            <person name="Kuznetsova I."/>
            <person name="Belimov A."/>
            <person name="Yakubov V."/>
            <person name="Chirak E."/>
            <person name="Afonin A."/>
            <person name="Gogolev Y."/>
            <person name="Andronov E."/>
            <person name="Tikhonovich I."/>
        </authorList>
    </citation>
    <scope>NUCLEOTIDE SEQUENCE [LARGE SCALE GENOMIC DNA]</scope>
    <source>
        <strain evidence="2">581</strain>
    </source>
</reference>
<evidence type="ECO:0000313" key="2">
    <source>
        <dbReference type="Proteomes" id="UP000515291"/>
    </source>
</evidence>
<dbReference type="AlphaFoldDB" id="A0A7G6TW23"/>
<dbReference type="EMBL" id="CP050292">
    <property type="protein sequence ID" value="QND70955.1"/>
    <property type="molecule type" value="Genomic_DNA"/>
</dbReference>